<dbReference type="Gene3D" id="3.40.50.720">
    <property type="entry name" value="NAD(P)-binding Rossmann-like Domain"/>
    <property type="match status" value="1"/>
</dbReference>
<dbReference type="STRING" id="7719.ENSCINP00000029848"/>
<dbReference type="Proteomes" id="UP000008144">
    <property type="component" value="Chromosome 2"/>
</dbReference>
<dbReference type="InterPro" id="IPR036291">
    <property type="entry name" value="NAD(P)-bd_dom_sf"/>
</dbReference>
<dbReference type="HOGENOM" id="CLU_010194_1_1_1"/>
<dbReference type="PRINTS" id="PR00081">
    <property type="entry name" value="GDHRDH"/>
</dbReference>
<reference evidence="3" key="2">
    <citation type="journal article" date="2008" name="Genome Biol.">
        <title>Improved genome assembly and evidence-based global gene model set for the chordate Ciona intestinalis: new insight into intron and operon populations.</title>
        <authorList>
            <person name="Satou Y."/>
            <person name="Mineta K."/>
            <person name="Ogasawara M."/>
            <person name="Sasakura Y."/>
            <person name="Shoguchi E."/>
            <person name="Ueno K."/>
            <person name="Yamada L."/>
            <person name="Matsumoto J."/>
            <person name="Wasserscheid J."/>
            <person name="Dewar K."/>
            <person name="Wiley G.B."/>
            <person name="Macmil S.L."/>
            <person name="Roe B.A."/>
            <person name="Zeller R.W."/>
            <person name="Hastings K.E."/>
            <person name="Lemaire P."/>
            <person name="Lindquist E."/>
            <person name="Endo T."/>
            <person name="Hotta K."/>
            <person name="Inaba K."/>
        </authorList>
    </citation>
    <scope>NUCLEOTIDE SEQUENCE [LARGE SCALE GENOMIC DNA]</scope>
    <source>
        <strain evidence="3">wild type</strain>
    </source>
</reference>
<dbReference type="GO" id="GO:0004090">
    <property type="term" value="F:carbonyl reductase (NADPH) activity"/>
    <property type="evidence" value="ECO:0000318"/>
    <property type="project" value="GO_Central"/>
</dbReference>
<name>H2XJL6_CIOIN</name>
<reference evidence="3" key="4">
    <citation type="submission" date="2025-09" db="UniProtKB">
        <authorList>
            <consortium name="Ensembl"/>
        </authorList>
    </citation>
    <scope>IDENTIFICATION</scope>
</reference>
<dbReference type="InterPro" id="IPR020904">
    <property type="entry name" value="Sc_DH/Rdtase_CS"/>
</dbReference>
<dbReference type="InterPro" id="IPR002347">
    <property type="entry name" value="SDR_fam"/>
</dbReference>
<organism evidence="3 4">
    <name type="scientific">Ciona intestinalis</name>
    <name type="common">Transparent sea squirt</name>
    <name type="synonym">Ascidia intestinalis</name>
    <dbReference type="NCBI Taxonomy" id="7719"/>
    <lineage>
        <taxon>Eukaryota</taxon>
        <taxon>Metazoa</taxon>
        <taxon>Chordata</taxon>
        <taxon>Tunicata</taxon>
        <taxon>Ascidiacea</taxon>
        <taxon>Phlebobranchia</taxon>
        <taxon>Cionidae</taxon>
        <taxon>Ciona</taxon>
    </lineage>
</organism>
<dbReference type="InParanoid" id="H2XJL6"/>
<reference evidence="3" key="3">
    <citation type="submission" date="2025-08" db="UniProtKB">
        <authorList>
            <consortium name="Ensembl"/>
        </authorList>
    </citation>
    <scope>IDENTIFICATION</scope>
</reference>
<reference evidence="4" key="1">
    <citation type="journal article" date="2002" name="Science">
        <title>The draft genome of Ciona intestinalis: insights into chordate and vertebrate origins.</title>
        <authorList>
            <person name="Dehal P."/>
            <person name="Satou Y."/>
            <person name="Campbell R.K."/>
            <person name="Chapman J."/>
            <person name="Degnan B."/>
            <person name="De Tomaso A."/>
            <person name="Davidson B."/>
            <person name="Di Gregorio A."/>
            <person name="Gelpke M."/>
            <person name="Goodstein D.M."/>
            <person name="Harafuji N."/>
            <person name="Hastings K.E."/>
            <person name="Ho I."/>
            <person name="Hotta K."/>
            <person name="Huang W."/>
            <person name="Kawashima T."/>
            <person name="Lemaire P."/>
            <person name="Martinez D."/>
            <person name="Meinertzhagen I.A."/>
            <person name="Necula S."/>
            <person name="Nonaka M."/>
            <person name="Putnam N."/>
            <person name="Rash S."/>
            <person name="Saiga H."/>
            <person name="Satake M."/>
            <person name="Terry A."/>
            <person name="Yamada L."/>
            <person name="Wang H.G."/>
            <person name="Awazu S."/>
            <person name="Azumi K."/>
            <person name="Boore J."/>
            <person name="Branno M."/>
            <person name="Chin-Bow S."/>
            <person name="DeSantis R."/>
            <person name="Doyle S."/>
            <person name="Francino P."/>
            <person name="Keys D.N."/>
            <person name="Haga S."/>
            <person name="Hayashi H."/>
            <person name="Hino K."/>
            <person name="Imai K.S."/>
            <person name="Inaba K."/>
            <person name="Kano S."/>
            <person name="Kobayashi K."/>
            <person name="Kobayashi M."/>
            <person name="Lee B.I."/>
            <person name="Makabe K.W."/>
            <person name="Manohar C."/>
            <person name="Matassi G."/>
            <person name="Medina M."/>
            <person name="Mochizuki Y."/>
            <person name="Mount S."/>
            <person name="Morishita T."/>
            <person name="Miura S."/>
            <person name="Nakayama A."/>
            <person name="Nishizaka S."/>
            <person name="Nomoto H."/>
            <person name="Ohta F."/>
            <person name="Oishi K."/>
            <person name="Rigoutsos I."/>
            <person name="Sano M."/>
            <person name="Sasaki A."/>
            <person name="Sasakura Y."/>
            <person name="Shoguchi E."/>
            <person name="Shin-i T."/>
            <person name="Spagnuolo A."/>
            <person name="Stainier D."/>
            <person name="Suzuki M.M."/>
            <person name="Tassy O."/>
            <person name="Takatori N."/>
            <person name="Tokuoka M."/>
            <person name="Yagi K."/>
            <person name="Yoshizaki F."/>
            <person name="Wada S."/>
            <person name="Zhang C."/>
            <person name="Hyatt P.D."/>
            <person name="Larimer F."/>
            <person name="Detter C."/>
            <person name="Doggett N."/>
            <person name="Glavina T."/>
            <person name="Hawkins T."/>
            <person name="Richardson P."/>
            <person name="Lucas S."/>
            <person name="Kohara Y."/>
            <person name="Levine M."/>
            <person name="Satoh N."/>
            <person name="Rokhsar D.S."/>
        </authorList>
    </citation>
    <scope>NUCLEOTIDE SEQUENCE [LARGE SCALE GENOMIC DNA]</scope>
</reference>
<dbReference type="GeneTree" id="ENSGT00940000164342"/>
<evidence type="ECO:0000313" key="4">
    <source>
        <dbReference type="Proteomes" id="UP000008144"/>
    </source>
</evidence>
<keyword evidence="4" id="KW-1185">Reference proteome</keyword>
<evidence type="ECO:0000256" key="1">
    <source>
        <dbReference type="ARBA" id="ARBA00006484"/>
    </source>
</evidence>
<keyword evidence="2" id="KW-0560">Oxidoreductase</keyword>
<dbReference type="Pfam" id="PF13561">
    <property type="entry name" value="adh_short_C2"/>
    <property type="match status" value="1"/>
</dbReference>
<evidence type="ECO:0000313" key="3">
    <source>
        <dbReference type="Ensembl" id="ENSCINP00000029848.1"/>
    </source>
</evidence>
<dbReference type="FunCoup" id="H2XJL6">
    <property type="interactions" value="127"/>
</dbReference>
<protein>
    <recommendedName>
        <fullName evidence="5">Dehydrogenase/reductase SDR family member 4</fullName>
    </recommendedName>
</protein>
<evidence type="ECO:0000256" key="2">
    <source>
        <dbReference type="ARBA" id="ARBA00023002"/>
    </source>
</evidence>
<evidence type="ECO:0008006" key="5">
    <source>
        <dbReference type="Google" id="ProtNLM"/>
    </source>
</evidence>
<dbReference type="PANTHER" id="PTHR43943">
    <property type="entry name" value="DEHYDROGENASE/REDUCTASE (SDR FAMILY) MEMBER 4"/>
    <property type="match status" value="1"/>
</dbReference>
<dbReference type="PROSITE" id="PS00061">
    <property type="entry name" value="ADH_SHORT"/>
    <property type="match status" value="1"/>
</dbReference>
<dbReference type="PRINTS" id="PR00080">
    <property type="entry name" value="SDRFAMILY"/>
</dbReference>
<dbReference type="EMBL" id="EAAA01001445">
    <property type="status" value="NOT_ANNOTATED_CDS"/>
    <property type="molecule type" value="Genomic_DNA"/>
</dbReference>
<dbReference type="Ensembl" id="ENSCINT00000030954.1">
    <property type="protein sequence ID" value="ENSCINP00000029848.1"/>
    <property type="gene ID" value="ENSCING00000023602.1"/>
</dbReference>
<dbReference type="SUPFAM" id="SSF51735">
    <property type="entry name" value="NAD(P)-binding Rossmann-fold domains"/>
    <property type="match status" value="1"/>
</dbReference>
<accession>H2XJL6</accession>
<sequence length="259" mass="27618">MFIIGRLYFTMGKLDGKVALVTASSQGIGFAIARKLAQDGAHVVICSRKKKNVDEAVQVLKSEGLSVSGSVCHVGKSDDRKSLINQLENDFGGLDILVSNAAVNPYFGSILATPESAYDKIFEVNVKATFQLVQDAVPLMQKRGGGSVVIVSSMAAYVPNEMLGIYSVSKTALVALTKALMPELSSMNIRVNCIAPGIIRTKFSKSLLQHEEAVRQQVPLGRIGNPEDCAGMVAFLSSDEASYITGETVVINGGMTSRL</sequence>
<comment type="similarity">
    <text evidence="1">Belongs to the short-chain dehydrogenases/reductases (SDR) family.</text>
</comment>
<dbReference type="PANTHER" id="PTHR43943:SF2">
    <property type="entry name" value="DEHYDROGENASE_REDUCTASE 4"/>
    <property type="match status" value="1"/>
</dbReference>
<dbReference type="OMA" id="WEVANVI"/>
<dbReference type="AlphaFoldDB" id="H2XJL6"/>
<dbReference type="NCBIfam" id="NF005559">
    <property type="entry name" value="PRK07231.1"/>
    <property type="match status" value="1"/>
</dbReference>
<proteinExistence type="inferred from homology"/>